<dbReference type="KEGG" id="crz:D1345_08820"/>
<name>A0AAD0RR55_9NEIS</name>
<gene>
    <name evidence="1" type="ORF">D1345_08820</name>
</gene>
<protein>
    <submittedName>
        <fullName evidence="1">Uncharacterized protein</fullName>
    </submittedName>
</protein>
<organism evidence="1 2">
    <name type="scientific">Chromobacterium rhizoryzae</name>
    <dbReference type="NCBI Taxonomy" id="1778675"/>
    <lineage>
        <taxon>Bacteria</taxon>
        <taxon>Pseudomonadati</taxon>
        <taxon>Pseudomonadota</taxon>
        <taxon>Betaproteobacteria</taxon>
        <taxon>Neisseriales</taxon>
        <taxon>Chromobacteriaceae</taxon>
        <taxon>Chromobacterium</taxon>
    </lineage>
</organism>
<dbReference type="AlphaFoldDB" id="A0AAD0RR55"/>
<accession>A0AAD0RR55</accession>
<keyword evidence="2" id="KW-1185">Reference proteome</keyword>
<evidence type="ECO:0000313" key="2">
    <source>
        <dbReference type="Proteomes" id="UP000259465"/>
    </source>
</evidence>
<proteinExistence type="predicted"/>
<dbReference type="Proteomes" id="UP000259465">
    <property type="component" value="Chromosome"/>
</dbReference>
<dbReference type="EMBL" id="CP031968">
    <property type="protein sequence ID" value="AXT46278.1"/>
    <property type="molecule type" value="Genomic_DNA"/>
</dbReference>
<reference evidence="1 2" key="1">
    <citation type="submission" date="2018-08" db="EMBL/GenBank/DDBJ databases">
        <title>Complete genome sequence of JP2-74.</title>
        <authorList>
            <person name="Wu L."/>
        </authorList>
    </citation>
    <scope>NUCLEOTIDE SEQUENCE [LARGE SCALE GENOMIC DNA]</scope>
    <source>
        <strain evidence="1 2">JP2-74</strain>
    </source>
</reference>
<sequence>MRVDKGDSYGFPVTVMHLKPGMSYVLLPQVMMDDRMVRVIYKEVPNDGGLSSLGSFKSVPVVQPKEAVQPLKEGVAKVRFISSVNGGALRLYPNDQCNEGTALIGVYGFGEAFASLFNKPLRVDMLDPKGADDNSVAELEFNDGARVNFAFVPAPMYANYCRKSASFIAKAGEQYEVNVQDGMGQCVMTVVSLQKQEGEVRRELVRDLQPLHCGSVDY</sequence>
<evidence type="ECO:0000313" key="1">
    <source>
        <dbReference type="EMBL" id="AXT46278.1"/>
    </source>
</evidence>